<name>A0ABY2P413_9LEPT</name>
<dbReference type="EMBL" id="RQHK01000002">
    <property type="protein sequence ID" value="TGM81959.1"/>
    <property type="molecule type" value="Genomic_DNA"/>
</dbReference>
<keyword evidence="2" id="KW-0489">Methyltransferase</keyword>
<dbReference type="PANTHER" id="PTHR43409">
    <property type="entry name" value="ANAEROBIC MAGNESIUM-PROTOPORPHYRIN IX MONOMETHYL ESTER CYCLASE-RELATED"/>
    <property type="match status" value="1"/>
</dbReference>
<evidence type="ECO:0000313" key="11">
    <source>
        <dbReference type="Proteomes" id="UP000297940"/>
    </source>
</evidence>
<dbReference type="Gene3D" id="3.40.50.280">
    <property type="entry name" value="Cobalamin-binding domain"/>
    <property type="match status" value="1"/>
</dbReference>
<keyword evidence="4" id="KW-0949">S-adenosyl-L-methionine</keyword>
<dbReference type="PANTHER" id="PTHR43409:SF7">
    <property type="entry name" value="BLL1977 PROTEIN"/>
    <property type="match status" value="1"/>
</dbReference>
<evidence type="ECO:0000256" key="1">
    <source>
        <dbReference type="ARBA" id="ARBA00001966"/>
    </source>
</evidence>
<evidence type="ECO:0000256" key="6">
    <source>
        <dbReference type="ARBA" id="ARBA00023004"/>
    </source>
</evidence>
<evidence type="ECO:0000259" key="8">
    <source>
        <dbReference type="PROSITE" id="PS51332"/>
    </source>
</evidence>
<dbReference type="InterPro" id="IPR034466">
    <property type="entry name" value="Methyltransferase_Class_B"/>
</dbReference>
<keyword evidence="7" id="KW-0411">Iron-sulfur</keyword>
<dbReference type="Pfam" id="PF02310">
    <property type="entry name" value="B12-binding"/>
    <property type="match status" value="1"/>
</dbReference>
<dbReference type="Pfam" id="PF04055">
    <property type="entry name" value="Radical_SAM"/>
    <property type="match status" value="1"/>
</dbReference>
<dbReference type="InterPro" id="IPR007197">
    <property type="entry name" value="rSAM"/>
</dbReference>
<keyword evidence="6" id="KW-0408">Iron</keyword>
<dbReference type="CDD" id="cd01335">
    <property type="entry name" value="Radical_SAM"/>
    <property type="match status" value="1"/>
</dbReference>
<dbReference type="SMART" id="SM00729">
    <property type="entry name" value="Elp3"/>
    <property type="match status" value="1"/>
</dbReference>
<dbReference type="Proteomes" id="UP000297940">
    <property type="component" value="Unassembled WGS sequence"/>
</dbReference>
<accession>A0ABY2P413</accession>
<dbReference type="PROSITE" id="PS51918">
    <property type="entry name" value="RADICAL_SAM"/>
    <property type="match status" value="1"/>
</dbReference>
<proteinExistence type="predicted"/>
<comment type="caution">
    <text evidence="10">The sequence shown here is derived from an EMBL/GenBank/DDBJ whole genome shotgun (WGS) entry which is preliminary data.</text>
</comment>
<dbReference type="InterPro" id="IPR058240">
    <property type="entry name" value="rSAM_sf"/>
</dbReference>
<reference evidence="11" key="1">
    <citation type="journal article" date="2019" name="PLoS Negl. Trop. Dis.">
        <title>Revisiting the worldwide diversity of Leptospira species in the environment.</title>
        <authorList>
            <person name="Vincent A.T."/>
            <person name="Schiettekatte O."/>
            <person name="Bourhy P."/>
            <person name="Veyrier F.J."/>
            <person name="Picardeau M."/>
        </authorList>
    </citation>
    <scope>NUCLEOTIDE SEQUENCE [LARGE SCALE GENOMIC DNA]</scope>
    <source>
        <strain evidence="11">201601298</strain>
    </source>
</reference>
<evidence type="ECO:0000256" key="4">
    <source>
        <dbReference type="ARBA" id="ARBA00022691"/>
    </source>
</evidence>
<evidence type="ECO:0000313" key="10">
    <source>
        <dbReference type="EMBL" id="TGM81959.1"/>
    </source>
</evidence>
<dbReference type="PROSITE" id="PS51332">
    <property type="entry name" value="B12_BINDING"/>
    <property type="match status" value="1"/>
</dbReference>
<dbReference type="InterPro" id="IPR051198">
    <property type="entry name" value="BchE-like"/>
</dbReference>
<dbReference type="SUPFAM" id="SSF102114">
    <property type="entry name" value="Radical SAM enzymes"/>
    <property type="match status" value="1"/>
</dbReference>
<feature type="domain" description="B12-binding" evidence="8">
    <location>
        <begin position="4"/>
        <end position="139"/>
    </location>
</feature>
<dbReference type="SFLD" id="SFLDG01082">
    <property type="entry name" value="B12-binding_domain_containing"/>
    <property type="match status" value="1"/>
</dbReference>
<feature type="domain" description="Radical SAM core" evidence="9">
    <location>
        <begin position="166"/>
        <end position="387"/>
    </location>
</feature>
<keyword evidence="11" id="KW-1185">Reference proteome</keyword>
<comment type="cofactor">
    <cofactor evidence="1">
        <name>[4Fe-4S] cluster</name>
        <dbReference type="ChEBI" id="CHEBI:49883"/>
    </cofactor>
</comment>
<dbReference type="SFLD" id="SFLDG01123">
    <property type="entry name" value="methyltransferase_(Class_B)"/>
    <property type="match status" value="1"/>
</dbReference>
<dbReference type="InterPro" id="IPR006158">
    <property type="entry name" value="Cobalamin-bd"/>
</dbReference>
<dbReference type="RefSeq" id="WP_135693314.1">
    <property type="nucleotide sequence ID" value="NZ_RQHK01000002.1"/>
</dbReference>
<organism evidence="10 11">
    <name type="scientific">Leptospira mtsangambouensis</name>
    <dbReference type="NCBI Taxonomy" id="2484912"/>
    <lineage>
        <taxon>Bacteria</taxon>
        <taxon>Pseudomonadati</taxon>
        <taxon>Spirochaetota</taxon>
        <taxon>Spirochaetia</taxon>
        <taxon>Leptospirales</taxon>
        <taxon>Leptospiraceae</taxon>
        <taxon>Leptospira</taxon>
    </lineage>
</organism>
<dbReference type="Gene3D" id="3.80.30.20">
    <property type="entry name" value="tm_1862 like domain"/>
    <property type="match status" value="1"/>
</dbReference>
<evidence type="ECO:0000256" key="2">
    <source>
        <dbReference type="ARBA" id="ARBA00022603"/>
    </source>
</evidence>
<evidence type="ECO:0000256" key="5">
    <source>
        <dbReference type="ARBA" id="ARBA00022723"/>
    </source>
</evidence>
<dbReference type="InterPro" id="IPR006638">
    <property type="entry name" value="Elp3/MiaA/NifB-like_rSAM"/>
</dbReference>
<dbReference type="CDD" id="cd02068">
    <property type="entry name" value="radical_SAM_B12_BD"/>
    <property type="match status" value="1"/>
</dbReference>
<dbReference type="Pfam" id="PF13282">
    <property type="entry name" value="DUF4070"/>
    <property type="match status" value="1"/>
</dbReference>
<protein>
    <submittedName>
        <fullName evidence="10">Radical SAM protein</fullName>
    </submittedName>
</protein>
<evidence type="ECO:0000256" key="3">
    <source>
        <dbReference type="ARBA" id="ARBA00022679"/>
    </source>
</evidence>
<dbReference type="InterPro" id="IPR023404">
    <property type="entry name" value="rSAM_horseshoe"/>
</dbReference>
<dbReference type="InterPro" id="IPR025274">
    <property type="entry name" value="DUF4070"/>
</dbReference>
<dbReference type="SFLD" id="SFLDS00029">
    <property type="entry name" value="Radical_SAM"/>
    <property type="match status" value="1"/>
</dbReference>
<evidence type="ECO:0000259" key="9">
    <source>
        <dbReference type="PROSITE" id="PS51918"/>
    </source>
</evidence>
<gene>
    <name evidence="10" type="ORF">EHR01_04005</name>
</gene>
<sequence>MSQTLKIALISPKGPLYRHKTGIFRKDLRAAPLTLTTLAALVPKSMGAEVKIYDEGIEDLPLNIEADLVGMTVITGSAPRSYELAAKFRQEGKTVILGGPHVTLLPEEAKRHADSIVTGYAEESWPELLRDFQNLKLKKHYTMSHSFSLEKKENLPFPRRDLLDQKSYKTLNTFEATRGCIHSCEFCVVPVAWGRKPYQKPIEHIIEDIKQRKTKQVLFYDLNLIADKDYAKELFRALIPLKIYWVGLSTTLIGRDEELFDLLIRSGCKGLLIGFESISKATLKTTKKTFNNPDGYSDLIRKLRNAGIIINGTFVFGNDDDSIETFNAVRDFVIENQIGLPRFSILTPFPGTALFNRLENDNRILSKDWSRYDGQHVVFQPKKMSPEELQLGHERVWKEVYSFKGIGKRVLGNFTSIFPIVLAANTAYRYYAHNLSRFYTCRGGLV</sequence>
<keyword evidence="5" id="KW-0479">Metal-binding</keyword>
<keyword evidence="3" id="KW-0808">Transferase</keyword>
<evidence type="ECO:0000256" key="7">
    <source>
        <dbReference type="ARBA" id="ARBA00023014"/>
    </source>
</evidence>